<gene>
    <name evidence="1" type="ORF">rCG_31929</name>
</gene>
<dbReference type="EMBL" id="CH474039">
    <property type="protein sequence ID" value="EDL91678.1"/>
    <property type="molecule type" value="Genomic_DNA"/>
</dbReference>
<sequence length="56" mass="6485">MLLPRVCQQVPRIPNTDHTQPLPYQSCVSDGKKESSLKWLMTFLLKIKGIEMVKQE</sequence>
<dbReference type="AlphaFoldDB" id="A6KDS7"/>
<reference evidence="1 2" key="1">
    <citation type="submission" date="2005-09" db="EMBL/GenBank/DDBJ databases">
        <authorList>
            <person name="Mural R.J."/>
            <person name="Li P.W."/>
            <person name="Adams M.D."/>
            <person name="Amanatides P.G."/>
            <person name="Baden-Tillson H."/>
            <person name="Barnstead M."/>
            <person name="Chin S.H."/>
            <person name="Dew I."/>
            <person name="Evans C.A."/>
            <person name="Ferriera S."/>
            <person name="Flanigan M."/>
            <person name="Fosler C."/>
            <person name="Glodek A."/>
            <person name="Gu Z."/>
            <person name="Holt R.A."/>
            <person name="Jennings D."/>
            <person name="Kraft C.L."/>
            <person name="Lu F."/>
            <person name="Nguyen T."/>
            <person name="Nusskern D.R."/>
            <person name="Pfannkoch C.M."/>
            <person name="Sitter C."/>
            <person name="Sutton G.G."/>
            <person name="Venter J.C."/>
            <person name="Wang Z."/>
            <person name="Woodage T."/>
            <person name="Zheng X.H."/>
            <person name="Zhong F."/>
        </authorList>
    </citation>
    <scope>NUCLEOTIDE SEQUENCE [LARGE SCALE GENOMIC DNA]</scope>
    <source>
        <strain>BN</strain>
        <strain evidence="2">Sprague-Dawley</strain>
    </source>
</reference>
<organism evidence="1 2">
    <name type="scientific">Rattus norvegicus</name>
    <name type="common">Rat</name>
    <dbReference type="NCBI Taxonomy" id="10116"/>
    <lineage>
        <taxon>Eukaryota</taxon>
        <taxon>Metazoa</taxon>
        <taxon>Chordata</taxon>
        <taxon>Craniata</taxon>
        <taxon>Vertebrata</taxon>
        <taxon>Euteleostomi</taxon>
        <taxon>Mammalia</taxon>
        <taxon>Eutheria</taxon>
        <taxon>Euarchontoglires</taxon>
        <taxon>Glires</taxon>
        <taxon>Rodentia</taxon>
        <taxon>Myomorpha</taxon>
        <taxon>Muroidea</taxon>
        <taxon>Muridae</taxon>
        <taxon>Murinae</taxon>
        <taxon>Rattus</taxon>
    </lineage>
</organism>
<protein>
    <submittedName>
        <fullName evidence="1">RCG31929</fullName>
    </submittedName>
</protein>
<evidence type="ECO:0000313" key="2">
    <source>
        <dbReference type="Proteomes" id="UP000234681"/>
    </source>
</evidence>
<evidence type="ECO:0000313" key="1">
    <source>
        <dbReference type="EMBL" id="EDL91678.1"/>
    </source>
</evidence>
<proteinExistence type="predicted"/>
<name>A6KDS7_RAT</name>
<accession>A6KDS7</accession>
<dbReference type="Proteomes" id="UP000234681">
    <property type="component" value="Chromosome 5"/>
</dbReference>